<evidence type="ECO:0000313" key="12">
    <source>
        <dbReference type="Proteomes" id="UP000274346"/>
    </source>
</evidence>
<dbReference type="EMBL" id="LR131271">
    <property type="protein sequence ID" value="VDR25814.1"/>
    <property type="molecule type" value="Genomic_DNA"/>
</dbReference>
<keyword evidence="6" id="KW-0961">Cell wall biogenesis/degradation</keyword>
<dbReference type="GO" id="GO:0008360">
    <property type="term" value="P:regulation of cell shape"/>
    <property type="evidence" value="ECO:0007669"/>
    <property type="project" value="UniProtKB-KW"/>
</dbReference>
<comment type="similarity">
    <text evidence="1 9">Belongs to the peptidase S11 family.</text>
</comment>
<evidence type="ECO:0000256" key="6">
    <source>
        <dbReference type="ARBA" id="ARBA00023316"/>
    </source>
</evidence>
<proteinExistence type="inferred from homology"/>
<evidence type="ECO:0000256" key="3">
    <source>
        <dbReference type="ARBA" id="ARBA00022801"/>
    </source>
</evidence>
<dbReference type="NCBIfam" id="NF008668">
    <property type="entry name" value="PRK11669.1"/>
    <property type="match status" value="1"/>
</dbReference>
<dbReference type="GO" id="GO:0071555">
    <property type="term" value="P:cell wall organization"/>
    <property type="evidence" value="ECO:0007669"/>
    <property type="project" value="UniProtKB-KW"/>
</dbReference>
<evidence type="ECO:0000259" key="10">
    <source>
        <dbReference type="Pfam" id="PF00768"/>
    </source>
</evidence>
<organism evidence="11 12">
    <name type="scientific">Raoultella terrigena</name>
    <name type="common">Klebsiella terrigena</name>
    <dbReference type="NCBI Taxonomy" id="577"/>
    <lineage>
        <taxon>Bacteria</taxon>
        <taxon>Pseudomonadati</taxon>
        <taxon>Pseudomonadota</taxon>
        <taxon>Gammaproteobacteria</taxon>
        <taxon>Enterobacterales</taxon>
        <taxon>Enterobacteriaceae</taxon>
        <taxon>Klebsiella/Raoultella group</taxon>
        <taxon>Raoultella</taxon>
    </lineage>
</organism>
<evidence type="ECO:0000256" key="7">
    <source>
        <dbReference type="PIRSR" id="PIRSR618044-1"/>
    </source>
</evidence>
<evidence type="ECO:0000256" key="1">
    <source>
        <dbReference type="ARBA" id="ARBA00007164"/>
    </source>
</evidence>
<dbReference type="GO" id="GO:0006508">
    <property type="term" value="P:proteolysis"/>
    <property type="evidence" value="ECO:0007669"/>
    <property type="project" value="InterPro"/>
</dbReference>
<feature type="active site" description="Acyl-ester intermediate" evidence="7">
    <location>
        <position position="115"/>
    </location>
</feature>
<dbReference type="PRINTS" id="PR00725">
    <property type="entry name" value="DADACBPTASE1"/>
</dbReference>
<dbReference type="PANTHER" id="PTHR21581">
    <property type="entry name" value="D-ALANYL-D-ALANINE CARBOXYPEPTIDASE"/>
    <property type="match status" value="1"/>
</dbReference>
<keyword evidence="3 11" id="KW-0378">Hydrolase</keyword>
<evidence type="ECO:0000313" key="11">
    <source>
        <dbReference type="EMBL" id="VDR25814.1"/>
    </source>
</evidence>
<accession>A0A3P8IUM8</accession>
<dbReference type="AlphaFoldDB" id="A0A3P8IUM8"/>
<keyword evidence="5" id="KW-0573">Peptidoglycan synthesis</keyword>
<dbReference type="Proteomes" id="UP000274346">
    <property type="component" value="Chromosome"/>
</dbReference>
<keyword evidence="4" id="KW-0133">Cell shape</keyword>
<dbReference type="KEGG" id="rtg:NCTC13098_02147"/>
<dbReference type="InterPro" id="IPR012338">
    <property type="entry name" value="Beta-lactam/transpept-like"/>
</dbReference>
<dbReference type="SUPFAM" id="SSF56601">
    <property type="entry name" value="beta-lactamase/transpeptidase-like"/>
    <property type="match status" value="1"/>
</dbReference>
<evidence type="ECO:0000256" key="2">
    <source>
        <dbReference type="ARBA" id="ARBA00022729"/>
    </source>
</evidence>
<protein>
    <submittedName>
        <fullName evidence="11">D-alanyl-D-alanine endopeptidase</fullName>
        <ecNumber evidence="11">3.4.21.-</ecNumber>
    </submittedName>
</protein>
<dbReference type="Gene3D" id="3.40.710.10">
    <property type="entry name" value="DD-peptidase/beta-lactamase superfamily"/>
    <property type="match status" value="1"/>
</dbReference>
<gene>
    <name evidence="11" type="primary">pbpG</name>
    <name evidence="11" type="ORF">NCTC13098_02147</name>
</gene>
<feature type="binding site" evidence="8">
    <location>
        <position position="279"/>
    </location>
    <ligand>
        <name>substrate</name>
    </ligand>
</feature>
<evidence type="ECO:0000256" key="5">
    <source>
        <dbReference type="ARBA" id="ARBA00022984"/>
    </source>
</evidence>
<dbReference type="GO" id="GO:0009002">
    <property type="term" value="F:serine-type D-Ala-D-Ala carboxypeptidase activity"/>
    <property type="evidence" value="ECO:0007669"/>
    <property type="project" value="InterPro"/>
</dbReference>
<evidence type="ECO:0000256" key="4">
    <source>
        <dbReference type="ARBA" id="ARBA00022960"/>
    </source>
</evidence>
<reference evidence="11 12" key="1">
    <citation type="submission" date="2018-12" db="EMBL/GenBank/DDBJ databases">
        <authorList>
            <consortium name="Pathogen Informatics"/>
        </authorList>
    </citation>
    <scope>NUCLEOTIDE SEQUENCE [LARGE SCALE GENOMIC DNA]</scope>
    <source>
        <strain evidence="11 12">NCTC13098</strain>
    </source>
</reference>
<name>A0A3P8IUM8_RAOTE</name>
<evidence type="ECO:0000256" key="9">
    <source>
        <dbReference type="RuleBase" id="RU004016"/>
    </source>
</evidence>
<dbReference type="EC" id="3.4.21.-" evidence="11"/>
<dbReference type="InterPro" id="IPR018044">
    <property type="entry name" value="Peptidase_S11"/>
</dbReference>
<sequence>MLAMQHLLTILISQARPWRGMIAPASVVFASAPQRTYQRAKILFRMLTMPKFRVSLLSLTLLLAVPFAPQAIAKTPATLHAMQPDIASGSAMIVDLASKKIVYQSQPDLVRPMASITKVMTAMVVLDAHLPLDEMLSVDISHTPEMKGIYSRVRLNSQISRRNMLLLALMSSENRAAASLAHHYPGGYDAFIRAMNAKAQALGMTHTRYVEPTGLSIHNVSTARDLTKLLIATEQYPLIGQLSTTKEDMATFAQPAYTLPFRNTNHLVYRDNWNIQLTKTGFTNAAGHCLIMRTVINQRPVALVVMDAFGKYTHFADASRLRTWIETGKVMPVPASALSYKKQREAQMADAMLKGGAQTAQND</sequence>
<evidence type="ECO:0000256" key="8">
    <source>
        <dbReference type="PIRSR" id="PIRSR618044-2"/>
    </source>
</evidence>
<dbReference type="GO" id="GO:0009252">
    <property type="term" value="P:peptidoglycan biosynthetic process"/>
    <property type="evidence" value="ECO:0007669"/>
    <property type="project" value="UniProtKB-KW"/>
</dbReference>
<dbReference type="Pfam" id="PF00768">
    <property type="entry name" value="Peptidase_S11"/>
    <property type="match status" value="1"/>
</dbReference>
<feature type="active site" evidence="7">
    <location>
        <position position="172"/>
    </location>
</feature>
<dbReference type="InterPro" id="IPR001967">
    <property type="entry name" value="Peptidase_S11_N"/>
</dbReference>
<keyword evidence="2" id="KW-0732">Signal</keyword>
<feature type="domain" description="Peptidase S11 D-alanyl-D-alanine carboxypeptidase A N-terminal" evidence="10">
    <location>
        <begin position="81"/>
        <end position="309"/>
    </location>
</feature>
<feature type="active site" description="Proton acceptor" evidence="7">
    <location>
        <position position="118"/>
    </location>
</feature>
<dbReference type="PANTHER" id="PTHR21581:SF26">
    <property type="entry name" value="D-ALANYL-D-ALANINE ENDOPEPTIDASE"/>
    <property type="match status" value="1"/>
</dbReference>